<organism evidence="1 2">
    <name type="scientific">Ceratopteris richardii</name>
    <name type="common">Triangle waterfern</name>
    <dbReference type="NCBI Taxonomy" id="49495"/>
    <lineage>
        <taxon>Eukaryota</taxon>
        <taxon>Viridiplantae</taxon>
        <taxon>Streptophyta</taxon>
        <taxon>Embryophyta</taxon>
        <taxon>Tracheophyta</taxon>
        <taxon>Polypodiopsida</taxon>
        <taxon>Polypodiidae</taxon>
        <taxon>Polypodiales</taxon>
        <taxon>Pteridineae</taxon>
        <taxon>Pteridaceae</taxon>
        <taxon>Parkerioideae</taxon>
        <taxon>Ceratopteris</taxon>
    </lineage>
</organism>
<dbReference type="Proteomes" id="UP000825935">
    <property type="component" value="Chromosome 7"/>
</dbReference>
<sequence>MGTGRSQARWFWDTSRKGGPCCSVCSGGNQLPVQGQLMHLQCLQKGAAEHKEKADLGGGVHLGLTYATSITLSQYRCASMKDKELEDHQLQMSGSKKCWSSNLKECPPEGSHNTV</sequence>
<keyword evidence="2" id="KW-1185">Reference proteome</keyword>
<accession>A0A8T2UJH8</accession>
<proteinExistence type="predicted"/>
<protein>
    <submittedName>
        <fullName evidence="1">Uncharacterized protein</fullName>
    </submittedName>
</protein>
<dbReference type="EMBL" id="CM035412">
    <property type="protein sequence ID" value="KAH7433504.1"/>
    <property type="molecule type" value="Genomic_DNA"/>
</dbReference>
<evidence type="ECO:0000313" key="2">
    <source>
        <dbReference type="Proteomes" id="UP000825935"/>
    </source>
</evidence>
<comment type="caution">
    <text evidence="1">The sequence shown here is derived from an EMBL/GenBank/DDBJ whole genome shotgun (WGS) entry which is preliminary data.</text>
</comment>
<evidence type="ECO:0000313" key="1">
    <source>
        <dbReference type="EMBL" id="KAH7433504.1"/>
    </source>
</evidence>
<reference evidence="1" key="1">
    <citation type="submission" date="2021-08" db="EMBL/GenBank/DDBJ databases">
        <title>WGS assembly of Ceratopteris richardii.</title>
        <authorList>
            <person name="Marchant D.B."/>
            <person name="Chen G."/>
            <person name="Jenkins J."/>
            <person name="Shu S."/>
            <person name="Leebens-Mack J."/>
            <person name="Grimwood J."/>
            <person name="Schmutz J."/>
            <person name="Soltis P."/>
            <person name="Soltis D."/>
            <person name="Chen Z.-H."/>
        </authorList>
    </citation>
    <scope>NUCLEOTIDE SEQUENCE</scope>
    <source>
        <strain evidence="1">Whitten #5841</strain>
        <tissue evidence="1">Leaf</tissue>
    </source>
</reference>
<gene>
    <name evidence="1" type="ORF">KP509_07G072300</name>
</gene>
<dbReference type="AlphaFoldDB" id="A0A8T2UJH8"/>
<name>A0A8T2UJH8_CERRI</name>